<evidence type="ECO:0000256" key="1">
    <source>
        <dbReference type="SAM" id="Phobius"/>
    </source>
</evidence>
<keyword evidence="1" id="KW-1133">Transmembrane helix</keyword>
<proteinExistence type="predicted"/>
<evidence type="ECO:0000313" key="2">
    <source>
        <dbReference type="EMBL" id="MDX3135562.1"/>
    </source>
</evidence>
<feature type="transmembrane region" description="Helical" evidence="1">
    <location>
        <begin position="82"/>
        <end position="102"/>
    </location>
</feature>
<dbReference type="RefSeq" id="WP_319698065.1">
    <property type="nucleotide sequence ID" value="NZ_JARAWN010000422.1"/>
</dbReference>
<evidence type="ECO:0000313" key="3">
    <source>
        <dbReference type="Proteomes" id="UP001273589"/>
    </source>
</evidence>
<reference evidence="2" key="1">
    <citation type="journal article" date="2023" name="Microb. Genom.">
        <title>Mesoterricola silvestris gen. nov., sp. nov., Mesoterricola sediminis sp. nov., Geothrix oryzae sp. nov., Geothrix edaphica sp. nov., Geothrix rubra sp. nov., and Geothrix limicola sp. nov., six novel members of Acidobacteriota isolated from soils.</title>
        <authorList>
            <person name="Weisberg A.J."/>
            <person name="Pearce E."/>
            <person name="Kramer C.G."/>
            <person name="Chang J.H."/>
            <person name="Clarke C.R."/>
        </authorList>
    </citation>
    <scope>NUCLEOTIDE SEQUENCE</scope>
    <source>
        <strain evidence="2">ND06-05F</strain>
    </source>
</reference>
<name>A0AAJ2PXW4_9ACTN</name>
<gene>
    <name evidence="2" type="ORF">PV367_38525</name>
</gene>
<feature type="transmembrane region" description="Helical" evidence="1">
    <location>
        <begin position="108"/>
        <end position="124"/>
    </location>
</feature>
<feature type="transmembrane region" description="Helical" evidence="1">
    <location>
        <begin position="51"/>
        <end position="75"/>
    </location>
</feature>
<sequence>MTTPGVKAQMPKNVRLALVGVWVQAVLNLAAGALLLAVVNDAADHGQDEGAGLLRFVAVLSLLIAGALLLCGVFAGKRSNGIRVTVIVIEALSLLSGVLGLVQGGGVSVLPGIAFAIAVLRGFSSAEARNWFDR</sequence>
<keyword evidence="1" id="KW-0812">Transmembrane</keyword>
<organism evidence="2 3">
    <name type="scientific">Streptomyces europaeiscabiei</name>
    <dbReference type="NCBI Taxonomy" id="146819"/>
    <lineage>
        <taxon>Bacteria</taxon>
        <taxon>Bacillati</taxon>
        <taxon>Actinomycetota</taxon>
        <taxon>Actinomycetes</taxon>
        <taxon>Kitasatosporales</taxon>
        <taxon>Streptomycetaceae</taxon>
        <taxon>Streptomyces</taxon>
    </lineage>
</organism>
<accession>A0AAJ2PXW4</accession>
<dbReference type="Proteomes" id="UP001273589">
    <property type="component" value="Unassembled WGS sequence"/>
</dbReference>
<dbReference type="AlphaFoldDB" id="A0AAJ2PXW4"/>
<protein>
    <submittedName>
        <fullName evidence="2">Uncharacterized protein</fullName>
    </submittedName>
</protein>
<feature type="transmembrane region" description="Helical" evidence="1">
    <location>
        <begin position="16"/>
        <end position="39"/>
    </location>
</feature>
<keyword evidence="1" id="KW-0472">Membrane</keyword>
<comment type="caution">
    <text evidence="2">The sequence shown here is derived from an EMBL/GenBank/DDBJ whole genome shotgun (WGS) entry which is preliminary data.</text>
</comment>
<dbReference type="EMBL" id="JARAWN010000422">
    <property type="protein sequence ID" value="MDX3135562.1"/>
    <property type="molecule type" value="Genomic_DNA"/>
</dbReference>